<dbReference type="Pfam" id="PF23622">
    <property type="entry name" value="LRR_At1g61320_AtMIF1"/>
    <property type="match status" value="1"/>
</dbReference>
<dbReference type="AlphaFoldDB" id="A0A803KQ45"/>
<reference evidence="2" key="2">
    <citation type="submission" date="2021-03" db="UniProtKB">
        <authorList>
            <consortium name="EnsemblPlants"/>
        </authorList>
    </citation>
    <scope>IDENTIFICATION</scope>
</reference>
<name>A0A803KQ45_CHEQI</name>
<dbReference type="EnsemblPlants" id="AUR62001151-RA">
    <property type="protein sequence ID" value="AUR62001151-RA:cds"/>
    <property type="gene ID" value="AUR62001151"/>
</dbReference>
<keyword evidence="3" id="KW-1185">Reference proteome</keyword>
<proteinExistence type="predicted"/>
<protein>
    <recommendedName>
        <fullName evidence="1">F-box domain-containing protein</fullName>
    </recommendedName>
</protein>
<dbReference type="PANTHER" id="PTHR31639:SF42">
    <property type="entry name" value="OS02G0160200 PROTEIN"/>
    <property type="match status" value="1"/>
</dbReference>
<dbReference type="OMA" id="NESCCEQ"/>
<evidence type="ECO:0000313" key="2">
    <source>
        <dbReference type="EnsemblPlants" id="AUR62001151-RA:cds"/>
    </source>
</evidence>
<dbReference type="PROSITE" id="PS50181">
    <property type="entry name" value="FBOX"/>
    <property type="match status" value="1"/>
</dbReference>
<dbReference type="Gene3D" id="3.80.10.10">
    <property type="entry name" value="Ribonuclease Inhibitor"/>
    <property type="match status" value="1"/>
</dbReference>
<dbReference type="SUPFAM" id="SSF81383">
    <property type="entry name" value="F-box domain"/>
    <property type="match status" value="1"/>
</dbReference>
<dbReference type="InterPro" id="IPR055357">
    <property type="entry name" value="LRR_At1g61320_AtMIF1"/>
</dbReference>
<dbReference type="Proteomes" id="UP000596660">
    <property type="component" value="Unplaced"/>
</dbReference>
<dbReference type="CDD" id="cd22160">
    <property type="entry name" value="F-box_AtFBL13-like"/>
    <property type="match status" value="1"/>
</dbReference>
<dbReference type="Gramene" id="AUR62001151-RA">
    <property type="protein sequence ID" value="AUR62001151-RA:cds"/>
    <property type="gene ID" value="AUR62001151"/>
</dbReference>
<sequence length="566" mass="65998">MVRTMNNSRKSRCIKADRISQLPEHILRHILSFVPIKDAARTKTLSTEWKRVCTSYNICTCLCYDHNSFALQLLLSADAIGQEPDVCEIRDKFVDFVVDNLGKISQQKSSVLRLSLDVAVFNDEFSSVDELMDLFGKTKVEELCVTMQTIDSQVFTEWEKTLEDVCYEFPYPTVLASNWLESLTIRWCKFPATAAGTFSSLRQLWLRQVMLSEESLSTLGSCCPGIEPIDDYCTFWFETLKLSEFPKLKKASILASGEFGLLNNVDTTETNLENLYYESIEYNWVTSPAACRNFRELTLYYCHVIAPNLFEDFTTAFPLIENVRITGDSSFEGVDWFKATTNNHLRSLDIHYVFLILQKLYVDCPNLKYFRFDFNVYSHLDTSWFISLKKFIEQIGGHKSIWLPLRVSLKMVQFVLDEFQATPISQLKHVHLELEIKNSNKKDFGHLVEAFVDGLFWATCSNTLTIQVLHGYYCYDVVKYLCRRLADKKPQNESCCEQQLCHKYWWHNMEDFEVTLGNKDMKEKLTCLAEMVKMAQTNHQKRNPEFRFQWYTIEEIARFLVDMNES</sequence>
<evidence type="ECO:0000259" key="1">
    <source>
        <dbReference type="PROSITE" id="PS50181"/>
    </source>
</evidence>
<dbReference type="InterPro" id="IPR032675">
    <property type="entry name" value="LRR_dom_sf"/>
</dbReference>
<dbReference type="Gene3D" id="1.20.1280.50">
    <property type="match status" value="1"/>
</dbReference>
<accession>A0A803KQ45</accession>
<dbReference type="InterPro" id="IPR036047">
    <property type="entry name" value="F-box-like_dom_sf"/>
</dbReference>
<dbReference type="InterPro" id="IPR001810">
    <property type="entry name" value="F-box_dom"/>
</dbReference>
<feature type="domain" description="F-box" evidence="1">
    <location>
        <begin position="16"/>
        <end position="52"/>
    </location>
</feature>
<dbReference type="PANTHER" id="PTHR31639">
    <property type="entry name" value="F-BOX PROTEIN-LIKE"/>
    <property type="match status" value="1"/>
</dbReference>
<reference evidence="2" key="1">
    <citation type="journal article" date="2017" name="Nature">
        <title>The genome of Chenopodium quinoa.</title>
        <authorList>
            <person name="Jarvis D.E."/>
            <person name="Ho Y.S."/>
            <person name="Lightfoot D.J."/>
            <person name="Schmoeckel S.M."/>
            <person name="Li B."/>
            <person name="Borm T.J.A."/>
            <person name="Ohyanagi H."/>
            <person name="Mineta K."/>
            <person name="Michell C.T."/>
            <person name="Saber N."/>
            <person name="Kharbatia N.M."/>
            <person name="Rupper R.R."/>
            <person name="Sharp A.R."/>
            <person name="Dally N."/>
            <person name="Boughton B.A."/>
            <person name="Woo Y.H."/>
            <person name="Gao G."/>
            <person name="Schijlen E.G.W.M."/>
            <person name="Guo X."/>
            <person name="Momin A.A."/>
            <person name="Negrao S."/>
            <person name="Al-Babili S."/>
            <person name="Gehring C."/>
            <person name="Roessner U."/>
            <person name="Jung C."/>
            <person name="Murphy K."/>
            <person name="Arold S.T."/>
            <person name="Gojobori T."/>
            <person name="van der Linden C.G."/>
            <person name="van Loo E.N."/>
            <person name="Jellen E.N."/>
            <person name="Maughan P.J."/>
            <person name="Tester M."/>
        </authorList>
    </citation>
    <scope>NUCLEOTIDE SEQUENCE [LARGE SCALE GENOMIC DNA]</scope>
    <source>
        <strain evidence="2">cv. PI 614886</strain>
    </source>
</reference>
<dbReference type="SUPFAM" id="SSF52047">
    <property type="entry name" value="RNI-like"/>
    <property type="match status" value="1"/>
</dbReference>
<dbReference type="InterPro" id="IPR053781">
    <property type="entry name" value="F-box_AtFBL13-like"/>
</dbReference>
<dbReference type="Pfam" id="PF00646">
    <property type="entry name" value="F-box"/>
    <property type="match status" value="1"/>
</dbReference>
<organism evidence="2 3">
    <name type="scientific">Chenopodium quinoa</name>
    <name type="common">Quinoa</name>
    <dbReference type="NCBI Taxonomy" id="63459"/>
    <lineage>
        <taxon>Eukaryota</taxon>
        <taxon>Viridiplantae</taxon>
        <taxon>Streptophyta</taxon>
        <taxon>Embryophyta</taxon>
        <taxon>Tracheophyta</taxon>
        <taxon>Spermatophyta</taxon>
        <taxon>Magnoliopsida</taxon>
        <taxon>eudicotyledons</taxon>
        <taxon>Gunneridae</taxon>
        <taxon>Pentapetalae</taxon>
        <taxon>Caryophyllales</taxon>
        <taxon>Chenopodiaceae</taxon>
        <taxon>Chenopodioideae</taxon>
        <taxon>Atripliceae</taxon>
        <taxon>Chenopodium</taxon>
    </lineage>
</organism>
<evidence type="ECO:0000313" key="3">
    <source>
        <dbReference type="Proteomes" id="UP000596660"/>
    </source>
</evidence>